<dbReference type="PROSITE" id="PS51704">
    <property type="entry name" value="GP_PDE"/>
    <property type="match status" value="1"/>
</dbReference>
<dbReference type="PANTHER" id="PTHR46211">
    <property type="entry name" value="GLYCEROPHOSPHORYL DIESTER PHOSPHODIESTERASE"/>
    <property type="match status" value="1"/>
</dbReference>
<dbReference type="Gene3D" id="2.60.120.560">
    <property type="entry name" value="Exo-inulinase, domain 1"/>
    <property type="match status" value="1"/>
</dbReference>
<gene>
    <name evidence="2" type="ORF">ACFO7V_06125</name>
</gene>
<evidence type="ECO:0000259" key="1">
    <source>
        <dbReference type="PROSITE" id="PS51704"/>
    </source>
</evidence>
<proteinExistence type="predicted"/>
<dbReference type="Gene3D" id="3.20.20.190">
    <property type="entry name" value="Phosphatidylinositol (PI) phosphodiesterase"/>
    <property type="match status" value="1"/>
</dbReference>
<dbReference type="Pfam" id="PF03009">
    <property type="entry name" value="GDPD"/>
    <property type="match status" value="1"/>
</dbReference>
<organism evidence="2 3">
    <name type="scientific">Glutamicibacter bergerei</name>
    <dbReference type="NCBI Taxonomy" id="256702"/>
    <lineage>
        <taxon>Bacteria</taxon>
        <taxon>Bacillati</taxon>
        <taxon>Actinomycetota</taxon>
        <taxon>Actinomycetes</taxon>
        <taxon>Micrococcales</taxon>
        <taxon>Micrococcaceae</taxon>
        <taxon>Glutamicibacter</taxon>
    </lineage>
</organism>
<evidence type="ECO:0000313" key="3">
    <source>
        <dbReference type="Proteomes" id="UP001595884"/>
    </source>
</evidence>
<protein>
    <submittedName>
        <fullName evidence="2">Glycerophosphodiester phosphodiesterase</fullName>
    </submittedName>
</protein>
<feature type="domain" description="GP-PDE" evidence="1">
    <location>
        <begin position="52"/>
        <end position="283"/>
    </location>
</feature>
<dbReference type="EMBL" id="JBHSHE010000022">
    <property type="protein sequence ID" value="MFC4715713.1"/>
    <property type="molecule type" value="Genomic_DNA"/>
</dbReference>
<name>A0ABV9MM98_9MICC</name>
<dbReference type="InterPro" id="IPR017946">
    <property type="entry name" value="PLC-like_Pdiesterase_TIM-brl"/>
</dbReference>
<keyword evidence="3" id="KW-1185">Reference proteome</keyword>
<dbReference type="PANTHER" id="PTHR46211:SF14">
    <property type="entry name" value="GLYCEROPHOSPHODIESTER PHOSPHODIESTERASE"/>
    <property type="match status" value="1"/>
</dbReference>
<dbReference type="Proteomes" id="UP001595884">
    <property type="component" value="Unassembled WGS sequence"/>
</dbReference>
<dbReference type="PROSITE" id="PS51257">
    <property type="entry name" value="PROKAR_LIPOPROTEIN"/>
    <property type="match status" value="1"/>
</dbReference>
<evidence type="ECO:0000313" key="2">
    <source>
        <dbReference type="EMBL" id="MFC4715713.1"/>
    </source>
</evidence>
<dbReference type="InterPro" id="IPR030395">
    <property type="entry name" value="GP_PDE_dom"/>
</dbReference>
<sequence length="478" mass="52368">MELFGVKSVVLSRRAFLGAVGLVGLAGCSDLTGIDSNDYAARSTSKLLESGLFFIAHRGSGDNWTEHTLRSYREALAIGAAAIELSIHRTADGHFVCHHDPSLERLCGKDVRIENLTLAELDGYENNAKAWLGPETENEPISTLSQVLDELAGKTILFVEDKTGKHAAELISVLNESPAETDSIVWKMEATGESRQLAADAGYQTWGYFAPQNFDRIERLAPQFDAIGIHDSADEMVIARAVATNRPVIVWEVHTRTQMRELHALRVAGMMCANLPYVTSAPVEREWFQDSFASGRRAAGDLPDVLTWKSQPAFLAEEGALRLSGERKSGYVLGSMASLHEGSWTLDVQLRWPVLGTETQIAGVAFGTADDGPYRAFEKSQVQGFHLQVESSGEISLWNSKPGGPLVLARKRLLNFQPNHWIPLRIEVKDTKIAVFLDGALLFTAGIPGSISAGYLNLVTLRPANQPVDFRGISLRQM</sequence>
<dbReference type="RefSeq" id="WP_346060253.1">
    <property type="nucleotide sequence ID" value="NZ_BAAAVQ010000076.1"/>
</dbReference>
<reference evidence="3" key="1">
    <citation type="journal article" date="2019" name="Int. J. Syst. Evol. Microbiol.">
        <title>The Global Catalogue of Microorganisms (GCM) 10K type strain sequencing project: providing services to taxonomists for standard genome sequencing and annotation.</title>
        <authorList>
            <consortium name="The Broad Institute Genomics Platform"/>
            <consortium name="The Broad Institute Genome Sequencing Center for Infectious Disease"/>
            <person name="Wu L."/>
            <person name="Ma J."/>
        </authorList>
    </citation>
    <scope>NUCLEOTIDE SEQUENCE [LARGE SCALE GENOMIC DNA]</scope>
    <source>
        <strain evidence="3">CGMCC 1.12849</strain>
    </source>
</reference>
<dbReference type="SUPFAM" id="SSF51695">
    <property type="entry name" value="PLC-like phosphodiesterases"/>
    <property type="match status" value="1"/>
</dbReference>
<comment type="caution">
    <text evidence="2">The sequence shown here is derived from an EMBL/GenBank/DDBJ whole genome shotgun (WGS) entry which is preliminary data.</text>
</comment>
<accession>A0ABV9MM98</accession>